<proteinExistence type="predicted"/>
<comment type="caution">
    <text evidence="1">The sequence shown here is derived from an EMBL/GenBank/DDBJ whole genome shotgun (WGS) entry which is preliminary data.</text>
</comment>
<accession>A0A812VP72</accession>
<dbReference type="OrthoDB" id="48247at2759"/>
<name>A0A812VP72_SYMPI</name>
<keyword evidence="2" id="KW-1185">Reference proteome</keyword>
<gene>
    <name evidence="1" type="ORF">SPIL2461_LOCUS17097</name>
</gene>
<evidence type="ECO:0000313" key="2">
    <source>
        <dbReference type="Proteomes" id="UP000649617"/>
    </source>
</evidence>
<feature type="non-terminal residue" evidence="1">
    <location>
        <position position="174"/>
    </location>
</feature>
<dbReference type="Proteomes" id="UP000649617">
    <property type="component" value="Unassembled WGS sequence"/>
</dbReference>
<dbReference type="AlphaFoldDB" id="A0A812VP72"/>
<sequence>MEEMPRNQDSWSRNCGCDSLLLGNRFVEGLSKSHKAAPTEYQLLGAVRDRCAQRRPGCAALWQRELRKALKCAETDPEDAIAILLSTDAEALDLFSETQEKGKWQPKQLLLLVALSPTSRQRASAACADLGLTMASVRIADGSGPSAAVLLQFMHYCNELAPALRTLRRHALAA</sequence>
<evidence type="ECO:0000313" key="1">
    <source>
        <dbReference type="EMBL" id="CAE7644199.1"/>
    </source>
</evidence>
<dbReference type="EMBL" id="CAJNIZ010042942">
    <property type="protein sequence ID" value="CAE7644199.1"/>
    <property type="molecule type" value="Genomic_DNA"/>
</dbReference>
<organism evidence="1 2">
    <name type="scientific">Symbiodinium pilosum</name>
    <name type="common">Dinoflagellate</name>
    <dbReference type="NCBI Taxonomy" id="2952"/>
    <lineage>
        <taxon>Eukaryota</taxon>
        <taxon>Sar</taxon>
        <taxon>Alveolata</taxon>
        <taxon>Dinophyceae</taxon>
        <taxon>Suessiales</taxon>
        <taxon>Symbiodiniaceae</taxon>
        <taxon>Symbiodinium</taxon>
    </lineage>
</organism>
<protein>
    <submittedName>
        <fullName evidence="1">Uncharacterized protein</fullName>
    </submittedName>
</protein>
<reference evidence="1" key="1">
    <citation type="submission" date="2021-02" db="EMBL/GenBank/DDBJ databases">
        <authorList>
            <person name="Dougan E. K."/>
            <person name="Rhodes N."/>
            <person name="Thang M."/>
            <person name="Chan C."/>
        </authorList>
    </citation>
    <scope>NUCLEOTIDE SEQUENCE</scope>
</reference>